<keyword evidence="3" id="KW-0433">Leucine-rich repeat</keyword>
<dbReference type="GO" id="GO:0016020">
    <property type="term" value="C:membrane"/>
    <property type="evidence" value="ECO:0007669"/>
    <property type="project" value="UniProtKB-SubCell"/>
</dbReference>
<dbReference type="SUPFAM" id="SSF52047">
    <property type="entry name" value="RNI-like"/>
    <property type="match status" value="1"/>
</dbReference>
<evidence type="ECO:0000256" key="2">
    <source>
        <dbReference type="ARBA" id="ARBA00022527"/>
    </source>
</evidence>
<evidence type="ECO:0000256" key="6">
    <source>
        <dbReference type="ARBA" id="ARBA00022737"/>
    </source>
</evidence>
<keyword evidence="16" id="KW-1185">Reference proteome</keyword>
<dbReference type="PANTHER" id="PTHR45974">
    <property type="entry name" value="RECEPTOR-LIKE PROTEIN 55"/>
    <property type="match status" value="1"/>
</dbReference>
<evidence type="ECO:0000256" key="13">
    <source>
        <dbReference type="SAM" id="SignalP"/>
    </source>
</evidence>
<dbReference type="SMART" id="SM00369">
    <property type="entry name" value="LRR_TYP"/>
    <property type="match status" value="4"/>
</dbReference>
<dbReference type="Proteomes" id="UP001327560">
    <property type="component" value="Chromosome 2"/>
</dbReference>
<evidence type="ECO:0000259" key="14">
    <source>
        <dbReference type="PROSITE" id="PS50011"/>
    </source>
</evidence>
<reference evidence="15 16" key="1">
    <citation type="submission" date="2023-10" db="EMBL/GenBank/DDBJ databases">
        <title>Chromosome-scale genome assembly provides insights into flower coloration mechanisms of Canna indica.</title>
        <authorList>
            <person name="Li C."/>
        </authorList>
    </citation>
    <scope>NUCLEOTIDE SEQUENCE [LARGE SCALE GENOMIC DNA]</scope>
    <source>
        <tissue evidence="15">Flower</tissue>
    </source>
</reference>
<dbReference type="EMBL" id="CP136891">
    <property type="protein sequence ID" value="WOK95896.1"/>
    <property type="molecule type" value="Genomic_DNA"/>
</dbReference>
<dbReference type="GO" id="GO:0004674">
    <property type="term" value="F:protein serine/threonine kinase activity"/>
    <property type="evidence" value="ECO:0007669"/>
    <property type="project" value="UniProtKB-KW"/>
</dbReference>
<evidence type="ECO:0000256" key="8">
    <source>
        <dbReference type="ARBA" id="ARBA00022777"/>
    </source>
</evidence>
<dbReference type="PANTHER" id="PTHR45974:SF242">
    <property type="entry name" value="LEUCINE-RICH REPEAT PROTEIN KINASE FAMILY PROTEIN"/>
    <property type="match status" value="1"/>
</dbReference>
<keyword evidence="7" id="KW-0547">Nucleotide-binding</keyword>
<keyword evidence="5 13" id="KW-0732">Signal</keyword>
<evidence type="ECO:0000256" key="1">
    <source>
        <dbReference type="ARBA" id="ARBA00004370"/>
    </source>
</evidence>
<accession>A0AAQ3JTV2</accession>
<evidence type="ECO:0000313" key="16">
    <source>
        <dbReference type="Proteomes" id="UP001327560"/>
    </source>
</evidence>
<dbReference type="FunFam" id="3.30.200.20:FF:000039">
    <property type="entry name" value="receptor-like protein kinase FERONIA"/>
    <property type="match status" value="1"/>
</dbReference>
<evidence type="ECO:0000313" key="15">
    <source>
        <dbReference type="EMBL" id="WOK95896.1"/>
    </source>
</evidence>
<keyword evidence="9" id="KW-0067">ATP-binding</keyword>
<keyword evidence="4" id="KW-0808">Transferase</keyword>
<evidence type="ECO:0000256" key="7">
    <source>
        <dbReference type="ARBA" id="ARBA00022741"/>
    </source>
</evidence>
<name>A0AAQ3JTV2_9LILI</name>
<evidence type="ECO:0000256" key="10">
    <source>
        <dbReference type="ARBA" id="ARBA00023136"/>
    </source>
</evidence>
<dbReference type="InterPro" id="IPR001245">
    <property type="entry name" value="Ser-Thr/Tyr_kinase_cat_dom"/>
</dbReference>
<keyword evidence="15" id="KW-0675">Receptor</keyword>
<keyword evidence="8 15" id="KW-0418">Kinase</keyword>
<protein>
    <submittedName>
        <fullName evidence="15">Leucine-rich repeat receptor-like protein kinase</fullName>
    </submittedName>
</protein>
<evidence type="ECO:0000256" key="9">
    <source>
        <dbReference type="ARBA" id="ARBA00022840"/>
    </source>
</evidence>
<feature type="signal peptide" evidence="13">
    <location>
        <begin position="1"/>
        <end position="24"/>
    </location>
</feature>
<dbReference type="AlphaFoldDB" id="A0AAQ3JTV2"/>
<keyword evidence="6" id="KW-0677">Repeat</keyword>
<comment type="subcellular location">
    <subcellularLocation>
        <location evidence="1">Membrane</location>
    </subcellularLocation>
</comment>
<keyword evidence="12" id="KW-1133">Transmembrane helix</keyword>
<dbReference type="Gene3D" id="1.10.510.10">
    <property type="entry name" value="Transferase(Phosphotransferase) domain 1"/>
    <property type="match status" value="1"/>
</dbReference>
<keyword evidence="11" id="KW-0325">Glycoprotein</keyword>
<dbReference type="InterPro" id="IPR055414">
    <property type="entry name" value="LRR_R13L4/SHOC2-like"/>
</dbReference>
<evidence type="ECO:0000256" key="11">
    <source>
        <dbReference type="ARBA" id="ARBA00023180"/>
    </source>
</evidence>
<keyword evidence="2" id="KW-0723">Serine/threonine-protein kinase</keyword>
<keyword evidence="12" id="KW-0812">Transmembrane</keyword>
<dbReference type="SUPFAM" id="SSF56112">
    <property type="entry name" value="Protein kinase-like (PK-like)"/>
    <property type="match status" value="1"/>
</dbReference>
<sequence>MVFIKGSLLLLFLCLVNHPHGSCGTDQQDVYALKSLSNKWRNGPPSWGSSGDPCDDKWEGIKCINSRVTELKLFSMGLKGTMSDDIGNLSELERIDFSSNPHLEGSLPPSIGKLRKLKALILIGCKFTGSIPDEIGNLLQLQILSLNANHFTGSIPPSLGKLSSLKWLDLANNQLNGTLPTSQTEGSGLDQLVNTLHFHLNKNKLQGTIPESLFSSKMSVIHILLDRNNLSGEIPESIGQLRKLEVLRLDNNSLNGSVPASIRNLTLLKVLNLANNKLTGPLPNMTAMHALFNLDLSNNSFDPSEAPFWFSDVLQNLTTLIIESGGLKGELPETLFSFPKLQEVRLNNNLFNGSLNMGSNFSNQLTLVNFQYNSFTSVMVSSNYNNKLVLVGNPVCNNVHIKDTDYCKDPEQDLVSNFSDNNNCSYAYEVKTIFRAPYFSYLNDSIYTPLLQKHISNQLKGQAFSIHNYSFNEDEYLQVQLKFCPSSSRCFTENDILETLDLNSKFTIDSLPEIFGPFYFLASEYMCKGRGMCLNSYHELFISFKIILKSYQSFYWLLTGNKIMIIALVIGFAAAAIAIVGIACYAIRQKKQAQRAINLSNPFASWGSNGEEAGDAPYQKSVRYFSFEELRKSTKNFSNSQVAGSGGYGKVYKGILSGGEIVAIKRLQKNSLQGGLEFKTEIESLSRVHHKNLIELIGFCYEEGERMLVYEYISNGTLSENLSENHRDLYSRVGTFTSRSRLGVHLNFKTLLHLIEIVLLWAGYLDPEYFRTNQLTIKSDVFSFGVVMLEIITGKSPLKGKRHIVGEVENAVDWNESVYYGLEHLVDQVLLQEAGKLVGFKRFVDLALRCTEMCAEERPSMDEVAKELAMILKNLD</sequence>
<feature type="chain" id="PRO_5042950627" evidence="13">
    <location>
        <begin position="25"/>
        <end position="876"/>
    </location>
</feature>
<gene>
    <name evidence="15" type="ORF">Cni_G04603</name>
</gene>
<dbReference type="Gene3D" id="3.30.200.20">
    <property type="entry name" value="Phosphorylase Kinase, domain 1"/>
    <property type="match status" value="1"/>
</dbReference>
<feature type="transmembrane region" description="Helical" evidence="12">
    <location>
        <begin position="563"/>
        <end position="587"/>
    </location>
</feature>
<dbReference type="GO" id="GO:0005524">
    <property type="term" value="F:ATP binding"/>
    <property type="evidence" value="ECO:0007669"/>
    <property type="project" value="UniProtKB-KW"/>
</dbReference>
<dbReference type="Pfam" id="PF23598">
    <property type="entry name" value="LRR_14"/>
    <property type="match status" value="1"/>
</dbReference>
<organism evidence="15 16">
    <name type="scientific">Canna indica</name>
    <name type="common">Indian-shot</name>
    <dbReference type="NCBI Taxonomy" id="4628"/>
    <lineage>
        <taxon>Eukaryota</taxon>
        <taxon>Viridiplantae</taxon>
        <taxon>Streptophyta</taxon>
        <taxon>Embryophyta</taxon>
        <taxon>Tracheophyta</taxon>
        <taxon>Spermatophyta</taxon>
        <taxon>Magnoliopsida</taxon>
        <taxon>Liliopsida</taxon>
        <taxon>Zingiberales</taxon>
        <taxon>Cannaceae</taxon>
        <taxon>Canna</taxon>
    </lineage>
</organism>
<evidence type="ECO:0000256" key="12">
    <source>
        <dbReference type="SAM" id="Phobius"/>
    </source>
</evidence>
<dbReference type="PROSITE" id="PS50011">
    <property type="entry name" value="PROTEIN_KINASE_DOM"/>
    <property type="match status" value="1"/>
</dbReference>
<proteinExistence type="predicted"/>
<evidence type="ECO:0000256" key="4">
    <source>
        <dbReference type="ARBA" id="ARBA00022679"/>
    </source>
</evidence>
<dbReference type="Pfam" id="PF07714">
    <property type="entry name" value="PK_Tyr_Ser-Thr"/>
    <property type="match status" value="2"/>
</dbReference>
<dbReference type="InterPro" id="IPR003591">
    <property type="entry name" value="Leu-rich_rpt_typical-subtyp"/>
</dbReference>
<dbReference type="FunFam" id="3.80.10.10:FF:000542">
    <property type="entry name" value="Leucine-rich repeat protein kinase family protein"/>
    <property type="match status" value="1"/>
</dbReference>
<dbReference type="SUPFAM" id="SSF52058">
    <property type="entry name" value="L domain-like"/>
    <property type="match status" value="1"/>
</dbReference>
<feature type="domain" description="Protein kinase" evidence="14">
    <location>
        <begin position="637"/>
        <end position="871"/>
    </location>
</feature>
<evidence type="ECO:0000256" key="5">
    <source>
        <dbReference type="ARBA" id="ARBA00022729"/>
    </source>
</evidence>
<keyword evidence="10 12" id="KW-0472">Membrane</keyword>
<evidence type="ECO:0000256" key="3">
    <source>
        <dbReference type="ARBA" id="ARBA00022614"/>
    </source>
</evidence>
<dbReference type="InterPro" id="IPR011009">
    <property type="entry name" value="Kinase-like_dom_sf"/>
</dbReference>
<dbReference type="FunFam" id="3.80.10.10:FF:000363">
    <property type="entry name" value="Leucine-rich repeat family protein"/>
    <property type="match status" value="1"/>
</dbReference>
<dbReference type="InterPro" id="IPR032675">
    <property type="entry name" value="LRR_dom_sf"/>
</dbReference>
<dbReference type="Gene3D" id="3.80.10.10">
    <property type="entry name" value="Ribonuclease Inhibitor"/>
    <property type="match status" value="2"/>
</dbReference>
<dbReference type="InterPro" id="IPR000719">
    <property type="entry name" value="Prot_kinase_dom"/>
</dbReference>